<evidence type="ECO:0000313" key="1">
    <source>
        <dbReference type="EMBL" id="CBW77375.1"/>
    </source>
</evidence>
<sequence length="30" mass="3390">MNLASTNCHGALEKQCFCRHNVLIAALRFK</sequence>
<geneLocation type="plasmid" evidence="1 2">
    <name>pBRH02</name>
</geneLocation>
<proteinExistence type="predicted"/>
<dbReference type="EMBL" id="FR687361">
    <property type="protein sequence ID" value="CBW77375.1"/>
    <property type="molecule type" value="Genomic_DNA"/>
</dbReference>
<name>E5AW73_MYCRK</name>
<dbReference type="Proteomes" id="UP000007437">
    <property type="component" value="Plasmid pBRH02"/>
</dbReference>
<accession>E5AW73</accession>
<reference evidence="1 2" key="2">
    <citation type="journal article" date="2011" name="J. Bacteriol.">
        <title>Complete genome sequence of Burkholderia rhizoxinica, an endosymbiont of Rhizopus microsporus.</title>
        <authorList>
            <person name="Lackner G."/>
            <person name="Moebius N."/>
            <person name="Partida-Martinez L."/>
            <person name="Hertweck C."/>
        </authorList>
    </citation>
    <scope>NUCLEOTIDE SEQUENCE [LARGE SCALE GENOMIC DNA]</scope>
    <source>
        <strain evidence="2">DSM 19002 / CIP 109453 / HKI 454</strain>
        <plasmid evidence="1 2">pBRH02</plasmid>
    </source>
</reference>
<dbReference type="AlphaFoldDB" id="E5AW73"/>
<protein>
    <submittedName>
        <fullName evidence="1">Uncharacterized protein</fullName>
    </submittedName>
</protein>
<gene>
    <name evidence="1" type="ordered locus">RBRH_01256</name>
</gene>
<evidence type="ECO:0000313" key="2">
    <source>
        <dbReference type="Proteomes" id="UP000007437"/>
    </source>
</evidence>
<dbReference type="KEGG" id="brh:RBRH_01256"/>
<reference key="1">
    <citation type="submission" date="2010-09" db="EMBL/GenBank/DDBJ databases">
        <title>Complete genome sequence of Burkholderia rhizoxinica, the endosymbiont of the phytopathogenic fungus Rhizopus microsporus.</title>
        <authorList>
            <person name="Lackner G."/>
            <person name="Moebius N."/>
            <person name="Partida-Martinez L.P."/>
            <person name="Hertweck C."/>
        </authorList>
    </citation>
    <scope>NUCLEOTIDE SEQUENCE</scope>
    <source>
        <strain>HKI 454</strain>
    </source>
</reference>
<organism evidence="1 2">
    <name type="scientific">Mycetohabitans rhizoxinica (strain DSM 19002 / CIP 109453 / HKI 454)</name>
    <name type="common">Paraburkholderia rhizoxinica</name>
    <dbReference type="NCBI Taxonomy" id="882378"/>
    <lineage>
        <taxon>Bacteria</taxon>
        <taxon>Pseudomonadati</taxon>
        <taxon>Pseudomonadota</taxon>
        <taxon>Betaproteobacteria</taxon>
        <taxon>Burkholderiales</taxon>
        <taxon>Burkholderiaceae</taxon>
        <taxon>Mycetohabitans</taxon>
    </lineage>
</organism>
<keyword evidence="1" id="KW-0614">Plasmid</keyword>
<dbReference type="HOGENOM" id="CLU_3402618_0_0_4"/>